<dbReference type="SMART" id="SM00278">
    <property type="entry name" value="HhH1"/>
    <property type="match status" value="2"/>
</dbReference>
<evidence type="ECO:0000256" key="8">
    <source>
        <dbReference type="SAM" id="MobiDB-lite"/>
    </source>
</evidence>
<evidence type="ECO:0000259" key="11">
    <source>
        <dbReference type="PROSITE" id="PS50165"/>
    </source>
</evidence>
<feature type="region of interest" description="Disordered" evidence="8">
    <location>
        <begin position="1"/>
        <end position="63"/>
    </location>
</feature>
<dbReference type="PROSITE" id="PS50151">
    <property type="entry name" value="UVR"/>
    <property type="match status" value="1"/>
</dbReference>
<keyword evidence="2 7" id="KW-0227">DNA damage</keyword>
<evidence type="ECO:0000256" key="5">
    <source>
        <dbReference type="ARBA" id="ARBA00023204"/>
    </source>
</evidence>
<dbReference type="Pfam" id="PF02151">
    <property type="entry name" value="UVR"/>
    <property type="match status" value="1"/>
</dbReference>
<dbReference type="Pfam" id="PF08459">
    <property type="entry name" value="UvrC_RNaseH_dom"/>
    <property type="match status" value="1"/>
</dbReference>
<evidence type="ECO:0000256" key="1">
    <source>
        <dbReference type="ARBA" id="ARBA00022490"/>
    </source>
</evidence>
<evidence type="ECO:0000256" key="3">
    <source>
        <dbReference type="ARBA" id="ARBA00022769"/>
    </source>
</evidence>
<dbReference type="NCBIfam" id="TIGR00194">
    <property type="entry name" value="uvrC"/>
    <property type="match status" value="1"/>
</dbReference>
<dbReference type="NCBIfam" id="NF001824">
    <property type="entry name" value="PRK00558.1-5"/>
    <property type="match status" value="1"/>
</dbReference>
<dbReference type="InterPro" id="IPR004791">
    <property type="entry name" value="UvrC"/>
</dbReference>
<dbReference type="AlphaFoldDB" id="A0A161R4W9"/>
<dbReference type="SUPFAM" id="SSF47781">
    <property type="entry name" value="RuvA domain 2-like"/>
    <property type="match status" value="1"/>
</dbReference>
<evidence type="ECO:0000256" key="7">
    <source>
        <dbReference type="HAMAP-Rule" id="MF_00203"/>
    </source>
</evidence>
<dbReference type="Gene3D" id="1.10.150.20">
    <property type="entry name" value="5' to 3' exonuclease, C-terminal subdomain"/>
    <property type="match status" value="1"/>
</dbReference>
<dbReference type="InterPro" id="IPR036876">
    <property type="entry name" value="UVR_dom_sf"/>
</dbReference>
<feature type="domain" description="GIY-YIG" evidence="10">
    <location>
        <begin position="89"/>
        <end position="167"/>
    </location>
</feature>
<dbReference type="STRING" id="943830.A4A58_23445"/>
<dbReference type="InterPro" id="IPR000305">
    <property type="entry name" value="GIY-YIG_endonuc"/>
</dbReference>
<comment type="subunit">
    <text evidence="7">Interacts with UvrB in an incision complex.</text>
</comment>
<dbReference type="PANTHER" id="PTHR30562:SF1">
    <property type="entry name" value="UVRABC SYSTEM PROTEIN C"/>
    <property type="match status" value="1"/>
</dbReference>
<name>A0A161R4W9_9BRAD</name>
<dbReference type="InterPro" id="IPR010994">
    <property type="entry name" value="RuvA_2-like"/>
</dbReference>
<dbReference type="EMBL" id="LVYV01000005">
    <property type="protein sequence ID" value="KZD24111.1"/>
    <property type="molecule type" value="Genomic_DNA"/>
</dbReference>
<evidence type="ECO:0000259" key="9">
    <source>
        <dbReference type="PROSITE" id="PS50151"/>
    </source>
</evidence>
<dbReference type="Proteomes" id="UP000076574">
    <property type="component" value="Unassembled WGS sequence"/>
</dbReference>
<protein>
    <recommendedName>
        <fullName evidence="7">UvrABC system protein C</fullName>
        <shortName evidence="7">Protein UvrC</shortName>
    </recommendedName>
    <alternativeName>
        <fullName evidence="7">Excinuclease ABC subunit C</fullName>
    </alternativeName>
</protein>
<comment type="similarity">
    <text evidence="7">Belongs to the UvrC family.</text>
</comment>
<feature type="domain" description="UvrC family homology region profile" evidence="11">
    <location>
        <begin position="328"/>
        <end position="566"/>
    </location>
</feature>
<evidence type="ECO:0000313" key="12">
    <source>
        <dbReference type="EMBL" id="KZD24111.1"/>
    </source>
</evidence>
<comment type="caution">
    <text evidence="12">The sequence shown here is derived from an EMBL/GenBank/DDBJ whole genome shotgun (WGS) entry which is preliminary data.</text>
</comment>
<evidence type="ECO:0000256" key="2">
    <source>
        <dbReference type="ARBA" id="ARBA00022763"/>
    </source>
</evidence>
<dbReference type="InterPro" id="IPR050066">
    <property type="entry name" value="UvrABC_protein_C"/>
</dbReference>
<dbReference type="GO" id="GO:0009380">
    <property type="term" value="C:excinuclease repair complex"/>
    <property type="evidence" value="ECO:0007669"/>
    <property type="project" value="InterPro"/>
</dbReference>
<evidence type="ECO:0000259" key="10">
    <source>
        <dbReference type="PROSITE" id="PS50164"/>
    </source>
</evidence>
<keyword evidence="4 7" id="KW-0267">Excision nuclease</keyword>
<keyword evidence="6 7" id="KW-0742">SOS response</keyword>
<dbReference type="InterPro" id="IPR003583">
    <property type="entry name" value="Hlx-hairpin-Hlx_DNA-bd_motif"/>
</dbReference>
<dbReference type="InterPro" id="IPR001162">
    <property type="entry name" value="UvrC_RNase_H_dom"/>
</dbReference>
<keyword evidence="5 7" id="KW-0234">DNA repair</keyword>
<dbReference type="FunFam" id="3.40.1440.10:FF:000001">
    <property type="entry name" value="UvrABC system protein C"/>
    <property type="match status" value="1"/>
</dbReference>
<comment type="function">
    <text evidence="7">The UvrABC repair system catalyzes the recognition and processing of DNA lesions. UvrC both incises the 5' and 3' sides of the lesion. The N-terminal half is responsible for the 3' incision and the C-terminal half is responsible for the 5' incision.</text>
</comment>
<dbReference type="InterPro" id="IPR035901">
    <property type="entry name" value="GIY-YIG_endonuc_sf"/>
</dbReference>
<feature type="domain" description="UVR" evidence="9">
    <location>
        <begin position="277"/>
        <end position="312"/>
    </location>
</feature>
<dbReference type="Pfam" id="PF22920">
    <property type="entry name" value="UvrC_RNaseH"/>
    <property type="match status" value="1"/>
</dbReference>
<dbReference type="OrthoDB" id="9804933at2"/>
<dbReference type="RefSeq" id="WP_068731147.1">
    <property type="nucleotide sequence ID" value="NZ_LVYV01000005.1"/>
</dbReference>
<keyword evidence="1 7" id="KW-0963">Cytoplasm</keyword>
<reference evidence="12 13" key="1">
    <citation type="submission" date="2016-03" db="EMBL/GenBank/DDBJ databases">
        <title>Microsymbionts genomes from the relict species Vavilovia formosa (Stev.) Fed.</title>
        <authorList>
            <person name="Kopat V."/>
            <person name="Chirak E."/>
            <person name="Kimeklis A."/>
            <person name="Andronov E."/>
        </authorList>
    </citation>
    <scope>NUCLEOTIDE SEQUENCE [LARGE SCALE GENOMIC DNA]</scope>
    <source>
        <strain evidence="12 13">Vaf07</strain>
    </source>
</reference>
<accession>A0A161R4W9</accession>
<dbReference type="Gene3D" id="4.10.860.10">
    <property type="entry name" value="UVR domain"/>
    <property type="match status" value="1"/>
</dbReference>
<evidence type="ECO:0000256" key="4">
    <source>
        <dbReference type="ARBA" id="ARBA00022881"/>
    </source>
</evidence>
<dbReference type="Pfam" id="PF01541">
    <property type="entry name" value="GIY-YIG"/>
    <property type="match status" value="1"/>
</dbReference>
<organism evidence="12 13">
    <name type="scientific">Tardiphaga robiniae</name>
    <dbReference type="NCBI Taxonomy" id="943830"/>
    <lineage>
        <taxon>Bacteria</taxon>
        <taxon>Pseudomonadati</taxon>
        <taxon>Pseudomonadota</taxon>
        <taxon>Alphaproteobacteria</taxon>
        <taxon>Hyphomicrobiales</taxon>
        <taxon>Nitrobacteraceae</taxon>
        <taxon>Tardiphaga</taxon>
    </lineage>
</organism>
<dbReference type="GO" id="GO:0009381">
    <property type="term" value="F:excinuclease ABC activity"/>
    <property type="evidence" value="ECO:0007669"/>
    <property type="project" value="UniProtKB-UniRule"/>
</dbReference>
<dbReference type="CDD" id="cd10434">
    <property type="entry name" value="GIY-YIG_UvrC_Cho"/>
    <property type="match status" value="1"/>
</dbReference>
<dbReference type="GO" id="GO:0005737">
    <property type="term" value="C:cytoplasm"/>
    <property type="evidence" value="ECO:0007669"/>
    <property type="project" value="UniProtKB-SubCell"/>
</dbReference>
<dbReference type="HAMAP" id="MF_00203">
    <property type="entry name" value="UvrC"/>
    <property type="match status" value="1"/>
</dbReference>
<dbReference type="SUPFAM" id="SSF82771">
    <property type="entry name" value="GIY-YIG endonuclease"/>
    <property type="match status" value="1"/>
</dbReference>
<evidence type="ECO:0000313" key="13">
    <source>
        <dbReference type="Proteomes" id="UP000076574"/>
    </source>
</evidence>
<dbReference type="PROSITE" id="PS50164">
    <property type="entry name" value="GIY_YIG"/>
    <property type="match status" value="1"/>
</dbReference>
<dbReference type="Gene3D" id="3.40.1440.10">
    <property type="entry name" value="GIY-YIG endonuclease"/>
    <property type="match status" value="1"/>
</dbReference>
<dbReference type="SMART" id="SM00465">
    <property type="entry name" value="GIYc"/>
    <property type="match status" value="1"/>
</dbReference>
<dbReference type="InterPro" id="IPR038476">
    <property type="entry name" value="UvrC_RNase_H_dom_sf"/>
</dbReference>
<comment type="subcellular location">
    <subcellularLocation>
        <location evidence="7">Cytoplasm</location>
    </subcellularLocation>
</comment>
<dbReference type="InterPro" id="IPR001943">
    <property type="entry name" value="UVR_dom"/>
</dbReference>
<dbReference type="FunFam" id="3.30.420.340:FF:000001">
    <property type="entry name" value="UvrABC system protein C"/>
    <property type="match status" value="1"/>
</dbReference>
<feature type="compositionally biased region" description="Acidic residues" evidence="8">
    <location>
        <begin position="41"/>
        <end position="63"/>
    </location>
</feature>
<dbReference type="Gene3D" id="3.30.420.340">
    <property type="entry name" value="UvrC, RNAse H endonuclease domain"/>
    <property type="match status" value="1"/>
</dbReference>
<keyword evidence="3 7" id="KW-0228">DNA excision</keyword>
<dbReference type="Pfam" id="PF14520">
    <property type="entry name" value="HHH_5"/>
    <property type="match status" value="1"/>
</dbReference>
<dbReference type="GO" id="GO:0006289">
    <property type="term" value="P:nucleotide-excision repair"/>
    <property type="evidence" value="ECO:0007669"/>
    <property type="project" value="UniProtKB-UniRule"/>
</dbReference>
<keyword evidence="13" id="KW-1185">Reference proteome</keyword>
<gene>
    <name evidence="7" type="primary">uvrC</name>
    <name evidence="12" type="ORF">A4A58_23445</name>
</gene>
<dbReference type="PROSITE" id="PS50165">
    <property type="entry name" value="UVRC"/>
    <property type="match status" value="1"/>
</dbReference>
<dbReference type="GO" id="GO:0009432">
    <property type="term" value="P:SOS response"/>
    <property type="evidence" value="ECO:0007669"/>
    <property type="project" value="UniProtKB-UniRule"/>
</dbReference>
<evidence type="ECO:0000256" key="6">
    <source>
        <dbReference type="ARBA" id="ARBA00023236"/>
    </source>
</evidence>
<dbReference type="InterPro" id="IPR047296">
    <property type="entry name" value="GIY-YIG_UvrC_Cho"/>
</dbReference>
<proteinExistence type="inferred from homology"/>
<dbReference type="PANTHER" id="PTHR30562">
    <property type="entry name" value="UVRC/OXIDOREDUCTASE"/>
    <property type="match status" value="1"/>
</dbReference>
<dbReference type="SUPFAM" id="SSF46600">
    <property type="entry name" value="C-terminal UvrC-binding domain of UvrB"/>
    <property type="match status" value="1"/>
</dbReference>
<sequence>MIQDPTEPLHETPSEPAAEPGSDGPSFGQGIQSTLQAPPDLEPEPAAADDEEDGALPDAADDDFGDVVAEGPLAIGRAAIEHAVRHAPTSPGVYRMLNAANDVLYVGKAKNVKKRLSSYARPTGQVMRIARMIAATVVVEIISTATETEALLLEANLIKQLRPRFNVQLRDDKSFPYILISGDHWAPQILKHRGAQSRPGRYFGPFASVGAVNRTITALQRAFLVRSCTDSFFESRTRPCLLYQIRRCSGPCTSEIDFPGYTELVREAKDFLSGRSRAVKQLLAGEMEKASDELAFERAALYRDRLAALSAIQSQQGINPRTVEEADVFAIHQEGGYSCVEVFFFRTGQNWGNRAYFPRAEKSYTSEEVLGSFLAQFYEDKPPPKMVLLSHAIEESELLASALSVKAGFKVEVLTPQRGEKKELVLHALTNAREALGRKLADTATQTRLLEGMSKMAGMATVPKRIEVYDNSHIQGTNAVGAMIVAGPDGFIKNQYRKFNIKSEGLTPGDDYGMMKEVLQRRFKRLLAPPVEGEVAKPKDDDVPLWPDLVIIDGGRGQLNAVKEIFDELKLTDVTLMAVAKGPDRDAGRETMFIPGREAIKLEPRDPVLYFIQRLRDEAHRFVIGSHRTLRKKDIREAGLQEIPGIGPTRKRALLHHFGTLKEIERASVGDLGKVPGISAESARKIFDFFHPQPGAR</sequence>
<dbReference type="GO" id="GO:0003677">
    <property type="term" value="F:DNA binding"/>
    <property type="evidence" value="ECO:0007669"/>
    <property type="project" value="UniProtKB-UniRule"/>
</dbReference>